<evidence type="ECO:0000256" key="1">
    <source>
        <dbReference type="SAM" id="MobiDB-lite"/>
    </source>
</evidence>
<keyword evidence="3" id="KW-1185">Reference proteome</keyword>
<dbReference type="Proteomes" id="UP000326702">
    <property type="component" value="Chromosome"/>
</dbReference>
<evidence type="ECO:0000313" key="3">
    <source>
        <dbReference type="Proteomes" id="UP000326702"/>
    </source>
</evidence>
<dbReference type="Pfam" id="PF05655">
    <property type="entry name" value="AvrD"/>
    <property type="match status" value="1"/>
</dbReference>
<evidence type="ECO:0008006" key="4">
    <source>
        <dbReference type="Google" id="ProtNLM"/>
    </source>
</evidence>
<dbReference type="EMBL" id="CP045529">
    <property type="protein sequence ID" value="QFU96817.1"/>
    <property type="molecule type" value="Genomic_DNA"/>
</dbReference>
<organism evidence="2 3">
    <name type="scientific">Luteimicrobium xylanilyticum</name>
    <dbReference type="NCBI Taxonomy" id="1133546"/>
    <lineage>
        <taxon>Bacteria</taxon>
        <taxon>Bacillati</taxon>
        <taxon>Actinomycetota</taxon>
        <taxon>Actinomycetes</taxon>
        <taxon>Micrococcales</taxon>
        <taxon>Luteimicrobium</taxon>
    </lineage>
</organism>
<dbReference type="RefSeq" id="WP_036954422.1">
    <property type="nucleotide sequence ID" value="NZ_BAABIH010000013.1"/>
</dbReference>
<dbReference type="AlphaFoldDB" id="A0A5P9Q5Z0"/>
<name>A0A5P9Q5Z0_9MICO</name>
<accession>A0A5P9Q5Z0</accession>
<proteinExistence type="predicted"/>
<reference evidence="2 3" key="1">
    <citation type="submission" date="2019-10" db="EMBL/GenBank/DDBJ databases">
        <title>Genome sequence of Luteimicrobium xylanilyticum HY-24.</title>
        <authorList>
            <person name="Kim D.Y."/>
            <person name="Park H.-Y."/>
        </authorList>
    </citation>
    <scope>NUCLEOTIDE SEQUENCE [LARGE SCALE GENOMIC DNA]</scope>
    <source>
        <strain evidence="2 3">HY-24</strain>
    </source>
</reference>
<feature type="compositionally biased region" description="Basic and acidic residues" evidence="1">
    <location>
        <begin position="54"/>
        <end position="64"/>
    </location>
</feature>
<dbReference type="KEGG" id="lxl:KDY119_00307"/>
<evidence type="ECO:0000313" key="2">
    <source>
        <dbReference type="EMBL" id="QFU96817.1"/>
    </source>
</evidence>
<protein>
    <recommendedName>
        <fullName evidence="4">Avirulence D protein (AvrD)</fullName>
    </recommendedName>
</protein>
<dbReference type="OrthoDB" id="4919083at2"/>
<feature type="region of interest" description="Disordered" evidence="1">
    <location>
        <begin position="35"/>
        <end position="69"/>
    </location>
</feature>
<sequence>MPDALHDGVLTSLEGLLGPSEGRYFAAGYRTVRHTMSPPRHEAGTSRATATAHYPHDWSTDRSGRPRTPHLSSVDAVVLTTLALERELGPDVRRRWVRGVELRGGTEPWWDLDTIPVTVSREATDDGARFRGLVGNIRAVVHVADDGTPVDREPPDDGPSVYQDAYRRTACTTWVHPVDRAAQDVRANHEFAVEDDGPAVATGIESAYHPALTVVDYLVTMGQLTQVLVYELAGTARGAVGNLWMRSLRILGVPRPQRLPVTLTTTTTLVHDRLVARGGAGLHDVLVRSESSNGVQAEARLAWGEVA</sequence>
<gene>
    <name evidence="2" type="ORF">KDY119_00307</name>
</gene>
<dbReference type="InterPro" id="IPR008799">
    <property type="entry name" value="Pseudomon_AvrD"/>
</dbReference>